<name>A0AAV4P7F9_CAEEX</name>
<dbReference type="Proteomes" id="UP001054945">
    <property type="component" value="Unassembled WGS sequence"/>
</dbReference>
<evidence type="ECO:0000313" key="1">
    <source>
        <dbReference type="EMBL" id="GIX91859.1"/>
    </source>
</evidence>
<reference evidence="1 2" key="1">
    <citation type="submission" date="2021-06" db="EMBL/GenBank/DDBJ databases">
        <title>Caerostris extrusa draft genome.</title>
        <authorList>
            <person name="Kono N."/>
            <person name="Arakawa K."/>
        </authorList>
    </citation>
    <scope>NUCLEOTIDE SEQUENCE [LARGE SCALE GENOMIC DNA]</scope>
</reference>
<accession>A0AAV4P7F9</accession>
<organism evidence="1 2">
    <name type="scientific">Caerostris extrusa</name>
    <name type="common">Bark spider</name>
    <name type="synonym">Caerostris bankana</name>
    <dbReference type="NCBI Taxonomy" id="172846"/>
    <lineage>
        <taxon>Eukaryota</taxon>
        <taxon>Metazoa</taxon>
        <taxon>Ecdysozoa</taxon>
        <taxon>Arthropoda</taxon>
        <taxon>Chelicerata</taxon>
        <taxon>Arachnida</taxon>
        <taxon>Araneae</taxon>
        <taxon>Araneomorphae</taxon>
        <taxon>Entelegynae</taxon>
        <taxon>Araneoidea</taxon>
        <taxon>Araneidae</taxon>
        <taxon>Caerostris</taxon>
    </lineage>
</organism>
<proteinExistence type="predicted"/>
<sequence length="112" mass="12641">MSGILLETTPGGMAVEETGEQFCDLIFVSDECLVTGNQVTVSMNYSVIDCQIHKYIEEDISLRSGDSDIMSQIVEKTEFCPNLDLDQCKWDFVPNSKECIRICIGLLEYECR</sequence>
<comment type="caution">
    <text evidence="1">The sequence shown here is derived from an EMBL/GenBank/DDBJ whole genome shotgun (WGS) entry which is preliminary data.</text>
</comment>
<evidence type="ECO:0000313" key="2">
    <source>
        <dbReference type="Proteomes" id="UP001054945"/>
    </source>
</evidence>
<gene>
    <name evidence="1" type="ORF">CEXT_93651</name>
</gene>
<keyword evidence="2" id="KW-1185">Reference proteome</keyword>
<dbReference type="AlphaFoldDB" id="A0AAV4P7F9"/>
<protein>
    <submittedName>
        <fullName evidence="1">Uncharacterized protein</fullName>
    </submittedName>
</protein>
<dbReference type="EMBL" id="BPLR01021621">
    <property type="protein sequence ID" value="GIX91859.1"/>
    <property type="molecule type" value="Genomic_DNA"/>
</dbReference>